<feature type="transmembrane region" description="Helical" evidence="2">
    <location>
        <begin position="129"/>
        <end position="151"/>
    </location>
</feature>
<accession>A0A6N7KUL0</accession>
<evidence type="ECO:0000313" key="4">
    <source>
        <dbReference type="Proteomes" id="UP000450000"/>
    </source>
</evidence>
<dbReference type="Pfam" id="PF20401">
    <property type="entry name" value="Rhomboid_2"/>
    <property type="match status" value="1"/>
</dbReference>
<evidence type="ECO:0000256" key="2">
    <source>
        <dbReference type="SAM" id="Phobius"/>
    </source>
</evidence>
<dbReference type="OrthoDB" id="3613079at2"/>
<evidence type="ECO:0000256" key="1">
    <source>
        <dbReference type="SAM" id="MobiDB-lite"/>
    </source>
</evidence>
<comment type="caution">
    <text evidence="3">The sequence shown here is derived from an EMBL/GenBank/DDBJ whole genome shotgun (WGS) entry which is preliminary data.</text>
</comment>
<keyword evidence="2" id="KW-0472">Membrane</keyword>
<protein>
    <recommendedName>
        <fullName evidence="5">Rhomboid family intramembrane serine protease</fullName>
    </recommendedName>
</protein>
<organism evidence="3 4">
    <name type="scientific">Streptomyces kaniharaensis</name>
    <dbReference type="NCBI Taxonomy" id="212423"/>
    <lineage>
        <taxon>Bacteria</taxon>
        <taxon>Bacillati</taxon>
        <taxon>Actinomycetota</taxon>
        <taxon>Actinomycetes</taxon>
        <taxon>Kitasatosporales</taxon>
        <taxon>Streptomycetaceae</taxon>
        <taxon>Streptomyces</taxon>
    </lineage>
</organism>
<evidence type="ECO:0008006" key="5">
    <source>
        <dbReference type="Google" id="ProtNLM"/>
    </source>
</evidence>
<feature type="transmembrane region" description="Helical" evidence="2">
    <location>
        <begin position="163"/>
        <end position="182"/>
    </location>
</feature>
<reference evidence="3 4" key="1">
    <citation type="submission" date="2019-09" db="EMBL/GenBank/DDBJ databases">
        <title>Genome Sequences of Streptomyces kaniharaensis ATCC 21070.</title>
        <authorList>
            <person name="Zhu W."/>
            <person name="De Crecy-Lagard V."/>
            <person name="Richards N.G."/>
        </authorList>
    </citation>
    <scope>NUCLEOTIDE SEQUENCE [LARGE SCALE GENOMIC DNA]</scope>
    <source>
        <strain evidence="3 4">SF-557</strain>
    </source>
</reference>
<feature type="region of interest" description="Disordered" evidence="1">
    <location>
        <begin position="239"/>
        <end position="264"/>
    </location>
</feature>
<dbReference type="InterPro" id="IPR046862">
    <property type="entry name" value="Rhomboid_2"/>
</dbReference>
<keyword evidence="2" id="KW-0812">Transmembrane</keyword>
<dbReference type="RefSeq" id="WP_153462574.1">
    <property type="nucleotide sequence ID" value="NZ_WBOF01000001.1"/>
</dbReference>
<name>A0A6N7KUL0_9ACTN</name>
<dbReference type="Proteomes" id="UP000450000">
    <property type="component" value="Unassembled WGS sequence"/>
</dbReference>
<keyword evidence="2" id="KW-1133">Transmembrane helix</keyword>
<sequence length="264" mass="27458">MAGLRRGAEPGGPGPYAGPPFGMLRYGLRTAVVDWLLARVPTPRRNPFALAYLAVVGATTTFGKLADPDLVLRLQEASSSDGHNLLHHPLRALLFSGFWVAGQVWMPYLWAFAFTVAPLERRVGSGRAAAVFAIGHVTATLLSQAVVITAVETGRLESAAMDYLDIGVSYGVLASLGALAGLLSRRGRLLALGGAAALIAEQIATENDVVTAVGHPVAVLTGVVLWRWLRRGPGRRLRPAPVEAPGVGSAPAPSPGGAPVLDAG</sequence>
<gene>
    <name evidence="3" type="ORF">F7Q99_17390</name>
</gene>
<dbReference type="EMBL" id="WBOF01000001">
    <property type="protein sequence ID" value="MQS13997.1"/>
    <property type="molecule type" value="Genomic_DNA"/>
</dbReference>
<dbReference type="AlphaFoldDB" id="A0A6N7KUL0"/>
<proteinExistence type="predicted"/>
<feature type="transmembrane region" description="Helical" evidence="2">
    <location>
        <begin position="92"/>
        <end position="117"/>
    </location>
</feature>
<evidence type="ECO:0000313" key="3">
    <source>
        <dbReference type="EMBL" id="MQS13997.1"/>
    </source>
</evidence>
<keyword evidence="4" id="KW-1185">Reference proteome</keyword>